<organism evidence="2 3">
    <name type="scientific">Cerrena zonata</name>
    <dbReference type="NCBI Taxonomy" id="2478898"/>
    <lineage>
        <taxon>Eukaryota</taxon>
        <taxon>Fungi</taxon>
        <taxon>Dikarya</taxon>
        <taxon>Basidiomycota</taxon>
        <taxon>Agaricomycotina</taxon>
        <taxon>Agaricomycetes</taxon>
        <taxon>Polyporales</taxon>
        <taxon>Cerrenaceae</taxon>
        <taxon>Cerrena</taxon>
    </lineage>
</organism>
<protein>
    <submittedName>
        <fullName evidence="2">Uncharacterized protein</fullName>
    </submittedName>
</protein>
<feature type="compositionally biased region" description="Basic and acidic residues" evidence="1">
    <location>
        <begin position="41"/>
        <end position="62"/>
    </location>
</feature>
<feature type="compositionally biased region" description="Acidic residues" evidence="1">
    <location>
        <begin position="546"/>
        <end position="556"/>
    </location>
</feature>
<evidence type="ECO:0000313" key="2">
    <source>
        <dbReference type="EMBL" id="KAK7677663.1"/>
    </source>
</evidence>
<feature type="compositionally biased region" description="Polar residues" evidence="1">
    <location>
        <begin position="399"/>
        <end position="415"/>
    </location>
</feature>
<feature type="compositionally biased region" description="Low complexity" evidence="1">
    <location>
        <begin position="511"/>
        <end position="522"/>
    </location>
</feature>
<evidence type="ECO:0000256" key="1">
    <source>
        <dbReference type="SAM" id="MobiDB-lite"/>
    </source>
</evidence>
<dbReference type="Proteomes" id="UP001385951">
    <property type="component" value="Unassembled WGS sequence"/>
</dbReference>
<keyword evidence="3" id="KW-1185">Reference proteome</keyword>
<dbReference type="EMBL" id="JASBNA010000084">
    <property type="protein sequence ID" value="KAK7677663.1"/>
    <property type="molecule type" value="Genomic_DNA"/>
</dbReference>
<name>A0AAW0F9K1_9APHY</name>
<feature type="region of interest" description="Disordered" evidence="1">
    <location>
        <begin position="22"/>
        <end position="62"/>
    </location>
</feature>
<feature type="region of interest" description="Disordered" evidence="1">
    <location>
        <begin position="511"/>
        <end position="556"/>
    </location>
</feature>
<feature type="compositionally biased region" description="Low complexity" evidence="1">
    <location>
        <begin position="422"/>
        <end position="435"/>
    </location>
</feature>
<sequence>MPMVETSRVYMRRLAAQQRRMATSRLQASLRTKKKQPPRKLTPEELKNRREKRKENQQDADEKIARAKDAIWEVCEGLATDLGKTPAHWQRFLMQLLRLAASERKTSRWNAFVSLFLERLNAELAEGVPKKGVDDIEVMAQIKAAWHAMSEEEQIACTAEKLAQIEEERKTKSVGKHTVALNAFHDMNSTVTKVEDMLGDLCARTGCEVLSFIVRGDIEHYNRPVIIESSPRVKNFFKMCFNQLPSQWILNLEAYCLTGFDAVKNRYADNLKTEQAECSAKILEQLQLVAAPGHAGRMNYENFGEITKRHRVVYQNWPVTFCSPSKLGVLELNTLHGVLHAPNPISLFRKLTSAEWALFKEAVAKGIPYALPPPTTITPLPTVLRLLGPSSRDRDPVSETDTTDSPGLRSTTPGTSGDAEQGTTSGPTTFSSTPPEVQIPIARGGVLVSLSEGSDIVLPKKRKERYDAGMTLEEKEVAKKEIAEAKQAAKQAKIAERAKKQRAKAAAKAAKQQAKHVAAAAKKAARSGFRASDKENVGISEQNNGEGDEGMNVDTV</sequence>
<reference evidence="2 3" key="1">
    <citation type="submission" date="2022-09" db="EMBL/GenBank/DDBJ databases">
        <authorList>
            <person name="Palmer J.M."/>
        </authorList>
    </citation>
    <scope>NUCLEOTIDE SEQUENCE [LARGE SCALE GENOMIC DNA]</scope>
    <source>
        <strain evidence="2 3">DSM 7382</strain>
    </source>
</reference>
<dbReference type="AlphaFoldDB" id="A0AAW0F9K1"/>
<comment type="caution">
    <text evidence="2">The sequence shown here is derived from an EMBL/GenBank/DDBJ whole genome shotgun (WGS) entry which is preliminary data.</text>
</comment>
<proteinExistence type="predicted"/>
<evidence type="ECO:0000313" key="3">
    <source>
        <dbReference type="Proteomes" id="UP001385951"/>
    </source>
</evidence>
<accession>A0AAW0F9K1</accession>
<feature type="region of interest" description="Disordered" evidence="1">
    <location>
        <begin position="386"/>
        <end position="437"/>
    </location>
</feature>
<gene>
    <name evidence="2" type="ORF">QCA50_019354</name>
</gene>